<keyword evidence="1 4" id="KW-0378">Hydrolase</keyword>
<dbReference type="Pfam" id="PF00561">
    <property type="entry name" value="Abhydrolase_1"/>
    <property type="match status" value="1"/>
</dbReference>
<feature type="domain" description="AB hydrolase-1" evidence="2">
    <location>
        <begin position="32"/>
        <end position="134"/>
    </location>
</feature>
<dbReference type="Proteomes" id="UP001208771">
    <property type="component" value="Unassembled WGS sequence"/>
</dbReference>
<sequence length="259" mass="28324">MTALFSHESGRYLDIGDARIYYEVRGNEAGEPLVLLHGGLGSIEDFNPILPGLADTYRLIGIDSRGQGKSTLGREPLTYARLEKDAVVVIRHLGVETAGIVGFSDGGITALRLAANGDVTPRRVVTIGAHWALGADDPARALYADVTAESWQAMFPESCEAYLRLNPEPDFERLTRTITALWLDDGPDGYPGETVRAIACPLLAVRGDEDRLVSRENALELVERVPNTVFLNLPFADHSAQDDQPAILLWALQTFLNRN</sequence>
<comment type="caution">
    <text evidence="4">The sequence shown here is derived from an EMBL/GenBank/DDBJ whole genome shotgun (WGS) entry which is preliminary data.</text>
</comment>
<dbReference type="InterPro" id="IPR029058">
    <property type="entry name" value="AB_hydrolase_fold"/>
</dbReference>
<gene>
    <name evidence="3" type="ORF">NOF55_04150</name>
    <name evidence="4" type="ORF">NOF55_16275</name>
</gene>
<protein>
    <submittedName>
        <fullName evidence="4">Alpha/beta hydrolase</fullName>
    </submittedName>
</protein>
<dbReference type="AlphaFoldDB" id="A0AAE3N2D2"/>
<reference evidence="4" key="1">
    <citation type="submission" date="2022-07" db="EMBL/GenBank/DDBJ databases">
        <title>Ectorhizobium quercum gen.nov., sp. nov.</title>
        <authorList>
            <person name="Ma T."/>
            <person name="Li Y."/>
        </authorList>
    </citation>
    <scope>NUCLEOTIDE SEQUENCE</scope>
    <source>
        <strain evidence="4">BDR2-2</strain>
    </source>
</reference>
<proteinExistence type="predicted"/>
<dbReference type="Gene3D" id="3.40.50.1820">
    <property type="entry name" value="alpha/beta hydrolase"/>
    <property type="match status" value="1"/>
</dbReference>
<organism evidence="4 5">
    <name type="scientific">Ectorhizobium quercum</name>
    <dbReference type="NCBI Taxonomy" id="2965071"/>
    <lineage>
        <taxon>Bacteria</taxon>
        <taxon>Pseudomonadati</taxon>
        <taxon>Pseudomonadota</taxon>
        <taxon>Alphaproteobacteria</taxon>
        <taxon>Hyphomicrobiales</taxon>
        <taxon>Rhizobiaceae</taxon>
        <taxon>Ectorhizobium</taxon>
    </lineage>
</organism>
<dbReference type="PANTHER" id="PTHR43798">
    <property type="entry name" value="MONOACYLGLYCEROL LIPASE"/>
    <property type="match status" value="1"/>
</dbReference>
<name>A0AAE3N2D2_9HYPH</name>
<dbReference type="EMBL" id="JANFPI010000001">
    <property type="protein sequence ID" value="MCX8996290.1"/>
    <property type="molecule type" value="Genomic_DNA"/>
</dbReference>
<dbReference type="GO" id="GO:0016787">
    <property type="term" value="F:hydrolase activity"/>
    <property type="evidence" value="ECO:0007669"/>
    <property type="project" value="UniProtKB-KW"/>
</dbReference>
<evidence type="ECO:0000256" key="1">
    <source>
        <dbReference type="ARBA" id="ARBA00022801"/>
    </source>
</evidence>
<keyword evidence="5" id="KW-1185">Reference proteome</keyword>
<dbReference type="RefSeq" id="WP_306410036.1">
    <property type="nucleotide sequence ID" value="NZ_JANFPI010000001.1"/>
</dbReference>
<dbReference type="PANTHER" id="PTHR43798:SF31">
    <property type="entry name" value="AB HYDROLASE SUPERFAMILY PROTEIN YCLE"/>
    <property type="match status" value="1"/>
</dbReference>
<dbReference type="EMBL" id="JANFPI010000005">
    <property type="protein sequence ID" value="MCX8998671.1"/>
    <property type="molecule type" value="Genomic_DNA"/>
</dbReference>
<dbReference type="SUPFAM" id="SSF53474">
    <property type="entry name" value="alpha/beta-Hydrolases"/>
    <property type="match status" value="1"/>
</dbReference>
<evidence type="ECO:0000259" key="2">
    <source>
        <dbReference type="Pfam" id="PF00561"/>
    </source>
</evidence>
<evidence type="ECO:0000313" key="4">
    <source>
        <dbReference type="EMBL" id="MCX8998671.1"/>
    </source>
</evidence>
<dbReference type="InterPro" id="IPR000073">
    <property type="entry name" value="AB_hydrolase_1"/>
</dbReference>
<evidence type="ECO:0000313" key="3">
    <source>
        <dbReference type="EMBL" id="MCX8996290.1"/>
    </source>
</evidence>
<dbReference type="GO" id="GO:0016020">
    <property type="term" value="C:membrane"/>
    <property type="evidence" value="ECO:0007669"/>
    <property type="project" value="TreeGrafter"/>
</dbReference>
<dbReference type="InterPro" id="IPR050266">
    <property type="entry name" value="AB_hydrolase_sf"/>
</dbReference>
<accession>A0AAE3N2D2</accession>
<evidence type="ECO:0000313" key="5">
    <source>
        <dbReference type="Proteomes" id="UP001208771"/>
    </source>
</evidence>